<evidence type="ECO:0000256" key="5">
    <source>
        <dbReference type="ARBA" id="ARBA00023002"/>
    </source>
</evidence>
<dbReference type="SUPFAM" id="SSF56762">
    <property type="entry name" value="HydB/Nqo4-like"/>
    <property type="match status" value="1"/>
</dbReference>
<evidence type="ECO:0000256" key="1">
    <source>
        <dbReference type="ARBA" id="ARBA00001967"/>
    </source>
</evidence>
<dbReference type="Gene3D" id="1.10.645.10">
    <property type="entry name" value="Cytochrome-c3 Hydrogenase, chain B"/>
    <property type="match status" value="1"/>
</dbReference>
<keyword evidence="5" id="KW-0560">Oxidoreductase</keyword>
<evidence type="ECO:0000256" key="4">
    <source>
        <dbReference type="ARBA" id="ARBA00022723"/>
    </source>
</evidence>
<dbReference type="Pfam" id="PF00374">
    <property type="entry name" value="NiFeSe_Hases"/>
    <property type="match status" value="1"/>
</dbReference>
<proteinExistence type="inferred from homology"/>
<dbReference type="EMBL" id="BARU01008217">
    <property type="protein sequence ID" value="GAH38319.1"/>
    <property type="molecule type" value="Genomic_DNA"/>
</dbReference>
<keyword evidence="4" id="KW-0479">Metal-binding</keyword>
<gene>
    <name evidence="6" type="ORF">S03H2_16109</name>
</gene>
<comment type="caution">
    <text evidence="6">The sequence shown here is derived from an EMBL/GenBank/DDBJ whole genome shotgun (WGS) entry which is preliminary data.</text>
</comment>
<comment type="similarity">
    <text evidence="2">Belongs to the [NiFe]/[NiFeSe] hydrogenase large subunit family.</text>
</comment>
<dbReference type="GO" id="GO:0016151">
    <property type="term" value="F:nickel cation binding"/>
    <property type="evidence" value="ECO:0007669"/>
    <property type="project" value="InterPro"/>
</dbReference>
<sequence length="86" mass="9520">MGKTLIIQPVTRIEGHARITIELDDSGNVSDTKVSIMELRGFERFCIGKPVEEMPRITTRICGVCPWSHHLASAKTTDVIFGVDPP</sequence>
<evidence type="ECO:0000313" key="6">
    <source>
        <dbReference type="EMBL" id="GAH38319.1"/>
    </source>
</evidence>
<keyword evidence="3" id="KW-0533">Nickel</keyword>
<reference evidence="6" key="1">
    <citation type="journal article" date="2014" name="Front. Microbiol.">
        <title>High frequency of phylogenetically diverse reductive dehalogenase-homologous genes in deep subseafloor sedimentary metagenomes.</title>
        <authorList>
            <person name="Kawai M."/>
            <person name="Futagami T."/>
            <person name="Toyoda A."/>
            <person name="Takaki Y."/>
            <person name="Nishi S."/>
            <person name="Hori S."/>
            <person name="Arai W."/>
            <person name="Tsubouchi T."/>
            <person name="Morono Y."/>
            <person name="Uchiyama I."/>
            <person name="Ito T."/>
            <person name="Fujiyama A."/>
            <person name="Inagaki F."/>
            <person name="Takami H."/>
        </authorList>
    </citation>
    <scope>NUCLEOTIDE SEQUENCE</scope>
    <source>
        <strain evidence="6">Expedition CK06-06</strain>
    </source>
</reference>
<evidence type="ECO:0000256" key="3">
    <source>
        <dbReference type="ARBA" id="ARBA00022596"/>
    </source>
</evidence>
<protein>
    <recommendedName>
        <fullName evidence="7">Ni/Fe hydrogenase subunit alpha</fullName>
    </recommendedName>
</protein>
<accession>X1G9Q8</accession>
<evidence type="ECO:0000256" key="2">
    <source>
        <dbReference type="ARBA" id="ARBA00009292"/>
    </source>
</evidence>
<organism evidence="6">
    <name type="scientific">marine sediment metagenome</name>
    <dbReference type="NCBI Taxonomy" id="412755"/>
    <lineage>
        <taxon>unclassified sequences</taxon>
        <taxon>metagenomes</taxon>
        <taxon>ecological metagenomes</taxon>
    </lineage>
</organism>
<comment type="cofactor">
    <cofactor evidence="1">
        <name>Ni(2+)</name>
        <dbReference type="ChEBI" id="CHEBI:49786"/>
    </cofactor>
</comment>
<dbReference type="PANTHER" id="PTHR43600">
    <property type="entry name" value="COENZYME F420 HYDROGENASE, SUBUNIT ALPHA"/>
    <property type="match status" value="1"/>
</dbReference>
<dbReference type="InterPro" id="IPR029014">
    <property type="entry name" value="NiFe-Hase_large"/>
</dbReference>
<feature type="non-terminal residue" evidence="6">
    <location>
        <position position="86"/>
    </location>
</feature>
<name>X1G9Q8_9ZZZZ</name>
<dbReference type="AlphaFoldDB" id="X1G9Q8"/>
<dbReference type="InterPro" id="IPR001501">
    <property type="entry name" value="Ni-dep_hyd_lsu"/>
</dbReference>
<dbReference type="PANTHER" id="PTHR43600:SF2">
    <property type="entry name" value="F420-NON-REDUCING HYDROGENASE VHU SUBUNIT A"/>
    <property type="match status" value="1"/>
</dbReference>
<dbReference type="GO" id="GO:0016491">
    <property type="term" value="F:oxidoreductase activity"/>
    <property type="evidence" value="ECO:0007669"/>
    <property type="project" value="UniProtKB-KW"/>
</dbReference>
<evidence type="ECO:0008006" key="7">
    <source>
        <dbReference type="Google" id="ProtNLM"/>
    </source>
</evidence>